<evidence type="ECO:0000313" key="1">
    <source>
        <dbReference type="EMBL" id="MFC6315537.1"/>
    </source>
</evidence>
<dbReference type="EMBL" id="JBHSSM010000018">
    <property type="protein sequence ID" value="MFC6315537.1"/>
    <property type="molecule type" value="Genomic_DNA"/>
</dbReference>
<accession>A0ABW1UNJ7</accession>
<dbReference type="RefSeq" id="WP_125598500.1">
    <property type="nucleotide sequence ID" value="NZ_JBHSSM010000018.1"/>
</dbReference>
<comment type="caution">
    <text evidence="1">The sequence shown here is derived from an EMBL/GenBank/DDBJ whole genome shotgun (WGS) entry which is preliminary data.</text>
</comment>
<proteinExistence type="predicted"/>
<protein>
    <submittedName>
        <fullName evidence="1">Uncharacterized protein</fullName>
    </submittedName>
</protein>
<keyword evidence="2" id="KW-1185">Reference proteome</keyword>
<organism evidence="1 2">
    <name type="scientific">Lapidilactobacillus achengensis</name>
    <dbReference type="NCBI Taxonomy" id="2486000"/>
    <lineage>
        <taxon>Bacteria</taxon>
        <taxon>Bacillati</taxon>
        <taxon>Bacillota</taxon>
        <taxon>Bacilli</taxon>
        <taxon>Lactobacillales</taxon>
        <taxon>Lactobacillaceae</taxon>
        <taxon>Lapidilactobacillus</taxon>
    </lineage>
</organism>
<dbReference type="Proteomes" id="UP001596310">
    <property type="component" value="Unassembled WGS sequence"/>
</dbReference>
<evidence type="ECO:0000313" key="2">
    <source>
        <dbReference type="Proteomes" id="UP001596310"/>
    </source>
</evidence>
<reference evidence="2" key="1">
    <citation type="journal article" date="2019" name="Int. J. Syst. Evol. Microbiol.">
        <title>The Global Catalogue of Microorganisms (GCM) 10K type strain sequencing project: providing services to taxonomists for standard genome sequencing and annotation.</title>
        <authorList>
            <consortium name="The Broad Institute Genomics Platform"/>
            <consortium name="The Broad Institute Genome Sequencing Center for Infectious Disease"/>
            <person name="Wu L."/>
            <person name="Ma J."/>
        </authorList>
    </citation>
    <scope>NUCLEOTIDE SEQUENCE [LARGE SCALE GENOMIC DNA]</scope>
    <source>
        <strain evidence="2">CCM 8897</strain>
    </source>
</reference>
<sequence>MTEKEIVKAIINFILTNSGVVREPRVYINQITFAFADNLPVPGDDVFFPSMRLHVFRLTPEFVKENQAILQQLFAQTAEAKSESYDQVWFTSSHLTDRHLNLVEFSFE</sequence>
<name>A0ABW1UNJ7_9LACO</name>
<gene>
    <name evidence="1" type="ORF">ACFQHW_08185</name>
</gene>